<dbReference type="InParanoid" id="A0A165PHM8"/>
<feature type="region of interest" description="Disordered" evidence="5">
    <location>
        <begin position="280"/>
        <end position="302"/>
    </location>
</feature>
<evidence type="ECO:0000256" key="6">
    <source>
        <dbReference type="SAM" id="SignalP"/>
    </source>
</evidence>
<accession>A0A165PHM8</accession>
<feature type="domain" description="Fungal lipase-type" evidence="7">
    <location>
        <begin position="99"/>
        <end position="240"/>
    </location>
</feature>
<dbReference type="AlphaFoldDB" id="A0A165PHM8"/>
<evidence type="ECO:0000256" key="2">
    <source>
        <dbReference type="ARBA" id="ARBA00043996"/>
    </source>
</evidence>
<evidence type="ECO:0000256" key="3">
    <source>
        <dbReference type="ARBA" id="ARBA00047591"/>
    </source>
</evidence>
<dbReference type="InterPro" id="IPR029058">
    <property type="entry name" value="AB_hydrolase_fold"/>
</dbReference>
<dbReference type="PANTHER" id="PTHR45856">
    <property type="entry name" value="ALPHA/BETA-HYDROLASES SUPERFAMILY PROTEIN"/>
    <property type="match status" value="1"/>
</dbReference>
<name>A0A165PHM8_EXIGL</name>
<dbReference type="PANTHER" id="PTHR45856:SF25">
    <property type="entry name" value="FUNGAL LIPASE-LIKE DOMAIN-CONTAINING PROTEIN"/>
    <property type="match status" value="1"/>
</dbReference>
<dbReference type="CDD" id="cd00519">
    <property type="entry name" value="Lipase_3"/>
    <property type="match status" value="1"/>
</dbReference>
<sequence length="302" mass="31155">MLALLVAAAAAALPALALASPAALLRRSVTPLSSDQIASFKPFTFFAAAGYCPAAATATWSCGVNCDALAGFEVTATGGDGGSTQFWFVGFYSPLNSVVVSHQGTNTSNIIAIGTDGDFFLVPLNATMFPTAPAGAMVHMGFREAQEKAAADVLAAVTSSLAAHPGASVTFASHSLGAAIGLLDALFIRPLIPSSTPFKFVGYGLPRVGNPTFADWVDSLLPDLTRVNNMQDPVPIIPGRFLGFGHPSGEVHISSTSQWLACSGQDSEETGCINDTEPTIFNSDESNHDGPYDGIHVGGCDS</sequence>
<comment type="catalytic activity">
    <reaction evidence="3">
        <text>a diacylglycerol + H2O = a monoacylglycerol + a fatty acid + H(+)</text>
        <dbReference type="Rhea" id="RHEA:32731"/>
        <dbReference type="ChEBI" id="CHEBI:15377"/>
        <dbReference type="ChEBI" id="CHEBI:15378"/>
        <dbReference type="ChEBI" id="CHEBI:17408"/>
        <dbReference type="ChEBI" id="CHEBI:18035"/>
        <dbReference type="ChEBI" id="CHEBI:28868"/>
    </reaction>
</comment>
<dbReference type="Gene3D" id="3.40.50.1820">
    <property type="entry name" value="alpha/beta hydrolase"/>
    <property type="match status" value="1"/>
</dbReference>
<dbReference type="STRING" id="1314781.A0A165PHM8"/>
<dbReference type="EMBL" id="KV425889">
    <property type="protein sequence ID" value="KZW02191.1"/>
    <property type="molecule type" value="Genomic_DNA"/>
</dbReference>
<dbReference type="InterPro" id="IPR002921">
    <property type="entry name" value="Fungal_lipase-type"/>
</dbReference>
<comment type="similarity">
    <text evidence="2">Belongs to the AB hydrolase superfamily. Lipase family. Class 3 subfamily.</text>
</comment>
<keyword evidence="6" id="KW-0732">Signal</keyword>
<reference evidence="8 9" key="1">
    <citation type="journal article" date="2016" name="Mol. Biol. Evol.">
        <title>Comparative Genomics of Early-Diverging Mushroom-Forming Fungi Provides Insights into the Origins of Lignocellulose Decay Capabilities.</title>
        <authorList>
            <person name="Nagy L.G."/>
            <person name="Riley R."/>
            <person name="Tritt A."/>
            <person name="Adam C."/>
            <person name="Daum C."/>
            <person name="Floudas D."/>
            <person name="Sun H."/>
            <person name="Yadav J.S."/>
            <person name="Pangilinan J."/>
            <person name="Larsson K.H."/>
            <person name="Matsuura K."/>
            <person name="Barry K."/>
            <person name="Labutti K."/>
            <person name="Kuo R."/>
            <person name="Ohm R.A."/>
            <person name="Bhattacharya S.S."/>
            <person name="Shirouzu T."/>
            <person name="Yoshinaga Y."/>
            <person name="Martin F.M."/>
            <person name="Grigoriev I.V."/>
            <person name="Hibbett D.S."/>
        </authorList>
    </citation>
    <scope>NUCLEOTIDE SEQUENCE [LARGE SCALE GENOMIC DNA]</scope>
    <source>
        <strain evidence="8 9">HHB12029</strain>
    </source>
</reference>
<dbReference type="OrthoDB" id="426718at2759"/>
<evidence type="ECO:0000259" key="7">
    <source>
        <dbReference type="Pfam" id="PF01764"/>
    </source>
</evidence>
<evidence type="ECO:0000256" key="5">
    <source>
        <dbReference type="SAM" id="MobiDB-lite"/>
    </source>
</evidence>
<evidence type="ECO:0000256" key="1">
    <source>
        <dbReference type="ARBA" id="ARBA00023157"/>
    </source>
</evidence>
<evidence type="ECO:0000313" key="9">
    <source>
        <dbReference type="Proteomes" id="UP000077266"/>
    </source>
</evidence>
<comment type="catalytic activity">
    <reaction evidence="4">
        <text>a monoacylglycerol + H2O = glycerol + a fatty acid + H(+)</text>
        <dbReference type="Rhea" id="RHEA:15245"/>
        <dbReference type="ChEBI" id="CHEBI:15377"/>
        <dbReference type="ChEBI" id="CHEBI:15378"/>
        <dbReference type="ChEBI" id="CHEBI:17408"/>
        <dbReference type="ChEBI" id="CHEBI:17754"/>
        <dbReference type="ChEBI" id="CHEBI:28868"/>
    </reaction>
</comment>
<feature type="signal peptide" evidence="6">
    <location>
        <begin position="1"/>
        <end position="19"/>
    </location>
</feature>
<evidence type="ECO:0000256" key="4">
    <source>
        <dbReference type="ARBA" id="ARBA00048461"/>
    </source>
</evidence>
<dbReference type="GO" id="GO:0006629">
    <property type="term" value="P:lipid metabolic process"/>
    <property type="evidence" value="ECO:0007669"/>
    <property type="project" value="InterPro"/>
</dbReference>
<evidence type="ECO:0000313" key="8">
    <source>
        <dbReference type="EMBL" id="KZW02191.1"/>
    </source>
</evidence>
<keyword evidence="9" id="KW-1185">Reference proteome</keyword>
<keyword evidence="1" id="KW-1015">Disulfide bond</keyword>
<dbReference type="Proteomes" id="UP000077266">
    <property type="component" value="Unassembled WGS sequence"/>
</dbReference>
<dbReference type="Pfam" id="PF01764">
    <property type="entry name" value="Lipase_3"/>
    <property type="match status" value="1"/>
</dbReference>
<feature type="chain" id="PRO_5007863977" evidence="6">
    <location>
        <begin position="20"/>
        <end position="302"/>
    </location>
</feature>
<dbReference type="InterPro" id="IPR051218">
    <property type="entry name" value="Sec_MonoDiacylglyc_Lipase"/>
</dbReference>
<proteinExistence type="inferred from homology"/>
<dbReference type="SUPFAM" id="SSF53474">
    <property type="entry name" value="alpha/beta-Hydrolases"/>
    <property type="match status" value="1"/>
</dbReference>
<organism evidence="8 9">
    <name type="scientific">Exidia glandulosa HHB12029</name>
    <dbReference type="NCBI Taxonomy" id="1314781"/>
    <lineage>
        <taxon>Eukaryota</taxon>
        <taxon>Fungi</taxon>
        <taxon>Dikarya</taxon>
        <taxon>Basidiomycota</taxon>
        <taxon>Agaricomycotina</taxon>
        <taxon>Agaricomycetes</taxon>
        <taxon>Auriculariales</taxon>
        <taxon>Exidiaceae</taxon>
        <taxon>Exidia</taxon>
    </lineage>
</organism>
<gene>
    <name evidence="8" type="ORF">EXIGLDRAFT_481977</name>
</gene>
<protein>
    <submittedName>
        <fullName evidence="8">Lipase class 3 family protein</fullName>
    </submittedName>
</protein>